<dbReference type="EMBL" id="KZ852150">
    <property type="protein sequence ID" value="RDH26424.1"/>
    <property type="molecule type" value="Genomic_DNA"/>
</dbReference>
<protein>
    <submittedName>
        <fullName evidence="2">Uncharacterized protein</fullName>
    </submittedName>
</protein>
<accession>A0A3F3PHI4</accession>
<keyword evidence="3" id="KW-1185">Reference proteome</keyword>
<evidence type="ECO:0000313" key="2">
    <source>
        <dbReference type="EMBL" id="RDH26424.1"/>
    </source>
</evidence>
<gene>
    <name evidence="2" type="ORF">BDQ94DRAFT_155573</name>
</gene>
<organism evidence="2 3">
    <name type="scientific">Aspergillus welwitschiae</name>
    <dbReference type="NCBI Taxonomy" id="1341132"/>
    <lineage>
        <taxon>Eukaryota</taxon>
        <taxon>Fungi</taxon>
        <taxon>Dikarya</taxon>
        <taxon>Ascomycota</taxon>
        <taxon>Pezizomycotina</taxon>
        <taxon>Eurotiomycetes</taxon>
        <taxon>Eurotiomycetidae</taxon>
        <taxon>Eurotiales</taxon>
        <taxon>Aspergillaceae</taxon>
        <taxon>Aspergillus</taxon>
        <taxon>Aspergillus subgen. Circumdati</taxon>
    </lineage>
</organism>
<dbReference type="AlphaFoldDB" id="A0A3F3PHI4"/>
<name>A0A3F3PHI4_9EURO</name>
<proteinExistence type="predicted"/>
<dbReference type="RefSeq" id="XP_026619446.1">
    <property type="nucleotide sequence ID" value="XM_026768491.1"/>
</dbReference>
<evidence type="ECO:0000256" key="1">
    <source>
        <dbReference type="SAM" id="MobiDB-lite"/>
    </source>
</evidence>
<evidence type="ECO:0000313" key="3">
    <source>
        <dbReference type="Proteomes" id="UP000253729"/>
    </source>
</evidence>
<feature type="region of interest" description="Disordered" evidence="1">
    <location>
        <begin position="42"/>
        <end position="64"/>
    </location>
</feature>
<sequence>MLPCDEEEQDRLDLFHKLFTGRCGRGGFRNRLTALWANSSSPVDATCNNRKPPEDANKSHSGPCSRYPELCRPRRMLVKCQEKYPAGYTPWVYPAGYSRVLGEIRHYTVLGCVILFQTAIMLLNIT</sequence>
<dbReference type="GeneID" id="38136847"/>
<reference evidence="2 3" key="1">
    <citation type="submission" date="2018-07" db="EMBL/GenBank/DDBJ databases">
        <title>The genomes of Aspergillus section Nigri reveals drivers in fungal speciation.</title>
        <authorList>
            <consortium name="DOE Joint Genome Institute"/>
            <person name="Vesth T.C."/>
            <person name="Nybo J."/>
            <person name="Theobald S."/>
            <person name="Brandl J."/>
            <person name="Frisvad J.C."/>
            <person name="Nielsen K.F."/>
            <person name="Lyhne E.K."/>
            <person name="Kogle M.E."/>
            <person name="Kuo A."/>
            <person name="Riley R."/>
            <person name="Clum A."/>
            <person name="Nolan M."/>
            <person name="Lipzen A."/>
            <person name="Salamov A."/>
            <person name="Henrissat B."/>
            <person name="Wiebenga A."/>
            <person name="De vries R.P."/>
            <person name="Grigoriev I.V."/>
            <person name="Mortensen U.H."/>
            <person name="Andersen M.R."/>
            <person name="Baker S.E."/>
        </authorList>
    </citation>
    <scope>NUCLEOTIDE SEQUENCE [LARGE SCALE GENOMIC DNA]</scope>
    <source>
        <strain evidence="2 3">CBS 139.54b</strain>
    </source>
</reference>
<dbReference type="Proteomes" id="UP000253729">
    <property type="component" value="Unassembled WGS sequence"/>
</dbReference>